<evidence type="ECO:0000313" key="12">
    <source>
        <dbReference type="EMBL" id="SFC45902.1"/>
    </source>
</evidence>
<feature type="region of interest" description="Disordered" evidence="11">
    <location>
        <begin position="74"/>
        <end position="118"/>
    </location>
</feature>
<keyword evidence="9 10" id="KW-0472">Membrane</keyword>
<keyword evidence="8 10" id="KW-0811">Translocation</keyword>
<comment type="function">
    <text evidence="10">Involved in protein export. Participates in an early event of protein translocation.</text>
</comment>
<evidence type="ECO:0000256" key="8">
    <source>
        <dbReference type="ARBA" id="ARBA00023010"/>
    </source>
</evidence>
<evidence type="ECO:0000256" key="11">
    <source>
        <dbReference type="SAM" id="MobiDB-lite"/>
    </source>
</evidence>
<gene>
    <name evidence="12" type="ORF">SAMN05421747_111121</name>
</gene>
<dbReference type="NCBIfam" id="TIGR00810">
    <property type="entry name" value="secG"/>
    <property type="match status" value="1"/>
</dbReference>
<dbReference type="AlphaFoldDB" id="A0A1I1JD43"/>
<evidence type="ECO:0000256" key="3">
    <source>
        <dbReference type="ARBA" id="ARBA00022448"/>
    </source>
</evidence>
<organism evidence="12 13">
    <name type="scientific">Parapedobacter composti</name>
    <dbReference type="NCBI Taxonomy" id="623281"/>
    <lineage>
        <taxon>Bacteria</taxon>
        <taxon>Pseudomonadati</taxon>
        <taxon>Bacteroidota</taxon>
        <taxon>Sphingobacteriia</taxon>
        <taxon>Sphingobacteriales</taxon>
        <taxon>Sphingobacteriaceae</taxon>
        <taxon>Parapedobacter</taxon>
    </lineage>
</organism>
<comment type="caution">
    <text evidence="10">Lacks conserved residue(s) required for the propagation of feature annotation.</text>
</comment>
<comment type="similarity">
    <text evidence="2 10">Belongs to the SecG family.</text>
</comment>
<keyword evidence="7 10" id="KW-1133">Transmembrane helix</keyword>
<evidence type="ECO:0000256" key="7">
    <source>
        <dbReference type="ARBA" id="ARBA00022989"/>
    </source>
</evidence>
<name>A0A1I1JD43_9SPHI</name>
<evidence type="ECO:0000256" key="10">
    <source>
        <dbReference type="RuleBase" id="RU365087"/>
    </source>
</evidence>
<keyword evidence="4 10" id="KW-1003">Cell membrane</keyword>
<evidence type="ECO:0000256" key="2">
    <source>
        <dbReference type="ARBA" id="ARBA00008445"/>
    </source>
</evidence>
<dbReference type="Proteomes" id="UP000199577">
    <property type="component" value="Unassembled WGS sequence"/>
</dbReference>
<evidence type="ECO:0000256" key="1">
    <source>
        <dbReference type="ARBA" id="ARBA00004651"/>
    </source>
</evidence>
<dbReference type="InterPro" id="IPR004692">
    <property type="entry name" value="SecG"/>
</dbReference>
<evidence type="ECO:0000256" key="6">
    <source>
        <dbReference type="ARBA" id="ARBA00022927"/>
    </source>
</evidence>
<feature type="transmembrane region" description="Helical" evidence="10">
    <location>
        <begin position="55"/>
        <end position="71"/>
    </location>
</feature>
<dbReference type="STRING" id="623281.SAMN05421747_111121"/>
<dbReference type="GO" id="GO:0005886">
    <property type="term" value="C:plasma membrane"/>
    <property type="evidence" value="ECO:0007669"/>
    <property type="project" value="UniProtKB-SubCell"/>
</dbReference>
<protein>
    <recommendedName>
        <fullName evidence="10">Protein-export membrane protein SecG</fullName>
    </recommendedName>
</protein>
<dbReference type="GO" id="GO:0065002">
    <property type="term" value="P:intracellular protein transmembrane transport"/>
    <property type="evidence" value="ECO:0007669"/>
    <property type="project" value="TreeGrafter"/>
</dbReference>
<keyword evidence="6 10" id="KW-0653">Protein transport</keyword>
<dbReference type="PANTHER" id="PTHR34182:SF1">
    <property type="entry name" value="PROTEIN-EXPORT MEMBRANE PROTEIN SECG"/>
    <property type="match status" value="1"/>
</dbReference>
<dbReference type="EMBL" id="FOLL01000011">
    <property type="protein sequence ID" value="SFC45902.1"/>
    <property type="molecule type" value="Genomic_DNA"/>
</dbReference>
<reference evidence="12 13" key="1">
    <citation type="submission" date="2016-10" db="EMBL/GenBank/DDBJ databases">
        <authorList>
            <person name="de Groot N.N."/>
        </authorList>
    </citation>
    <scope>NUCLEOTIDE SEQUENCE [LARGE SCALE GENOMIC DNA]</scope>
    <source>
        <strain evidence="12 13">DSM 22900</strain>
    </source>
</reference>
<dbReference type="RefSeq" id="WP_090973952.1">
    <property type="nucleotide sequence ID" value="NZ_FOLL01000011.1"/>
</dbReference>
<evidence type="ECO:0000256" key="4">
    <source>
        <dbReference type="ARBA" id="ARBA00022475"/>
    </source>
</evidence>
<evidence type="ECO:0000256" key="9">
    <source>
        <dbReference type="ARBA" id="ARBA00023136"/>
    </source>
</evidence>
<keyword evidence="5 10" id="KW-0812">Transmembrane</keyword>
<keyword evidence="13" id="KW-1185">Reference proteome</keyword>
<comment type="subcellular location">
    <subcellularLocation>
        <location evidence="1 10">Cell membrane</location>
        <topology evidence="1 10">Multi-pass membrane protein</topology>
    </subcellularLocation>
</comment>
<sequence length="118" mass="11847">MQTLLIILIILASVLLSFLVLIQNPKGGGLAAGFSGGANLMGVKRTGDILEKGTWILVGAIMLFSLVMNVMEPSAGSGGSGLSDRITPTAAPAPSSPLAPVASDTAREAPASVTDTAQ</sequence>
<evidence type="ECO:0000256" key="5">
    <source>
        <dbReference type="ARBA" id="ARBA00022692"/>
    </source>
</evidence>
<dbReference type="GO" id="GO:0015450">
    <property type="term" value="F:protein-transporting ATPase activity"/>
    <property type="evidence" value="ECO:0007669"/>
    <property type="project" value="UniProtKB-UniRule"/>
</dbReference>
<dbReference type="PANTHER" id="PTHR34182">
    <property type="entry name" value="PROTEIN-EXPORT MEMBRANE PROTEIN SECG"/>
    <property type="match status" value="1"/>
</dbReference>
<dbReference type="GO" id="GO:0043952">
    <property type="term" value="P:protein transport by the Sec complex"/>
    <property type="evidence" value="ECO:0007669"/>
    <property type="project" value="TreeGrafter"/>
</dbReference>
<dbReference type="GO" id="GO:0009306">
    <property type="term" value="P:protein secretion"/>
    <property type="evidence" value="ECO:0007669"/>
    <property type="project" value="UniProtKB-UniRule"/>
</dbReference>
<dbReference type="PRINTS" id="PR01651">
    <property type="entry name" value="SECGEXPORT"/>
</dbReference>
<evidence type="ECO:0000313" key="13">
    <source>
        <dbReference type="Proteomes" id="UP000199577"/>
    </source>
</evidence>
<accession>A0A1I1JD43</accession>
<dbReference type="Pfam" id="PF03840">
    <property type="entry name" value="SecG"/>
    <property type="match status" value="1"/>
</dbReference>
<dbReference type="OrthoDB" id="1122493at2"/>
<proteinExistence type="inferred from homology"/>
<keyword evidence="3 10" id="KW-0813">Transport</keyword>
<feature type="compositionally biased region" description="Low complexity" evidence="11">
    <location>
        <begin position="88"/>
        <end position="103"/>
    </location>
</feature>